<protein>
    <recommendedName>
        <fullName evidence="5">Chitin-binding type-4 domain-containing protein</fullName>
    </recommendedName>
</protein>
<feature type="region of interest" description="Disordered" evidence="1">
    <location>
        <begin position="205"/>
        <end position="307"/>
    </location>
</feature>
<feature type="compositionally biased region" description="Low complexity" evidence="1">
    <location>
        <begin position="217"/>
        <end position="245"/>
    </location>
</feature>
<dbReference type="AlphaFoldDB" id="A0A507EZB9"/>
<keyword evidence="2" id="KW-0732">Signal</keyword>
<accession>A0A507EZB9</accession>
<feature type="signal peptide" evidence="2">
    <location>
        <begin position="1"/>
        <end position="18"/>
    </location>
</feature>
<dbReference type="Proteomes" id="UP000320333">
    <property type="component" value="Unassembled WGS sequence"/>
</dbReference>
<feature type="chain" id="PRO_5021342790" description="Chitin-binding type-4 domain-containing protein" evidence="2">
    <location>
        <begin position="19"/>
        <end position="359"/>
    </location>
</feature>
<sequence length="359" mass="37360">MLAATITALLMLPHLAHAHGFMYGPNGLKDDATLGAVRNFNRINNGIDALRNKVNDPSIMCNGTPVSKRVDVSFGGNGDSHTIALALSLGAQHIGECHVDLIDPATGKVVRIADIPGPNGCAVASNLSPSLNTNKASPATSQCPNNIPKNLVTNDMCAFDWTFKLKNMDQVECTDCILRWGWTAVHTAPIEIYETCSDIRVTKKGGNVPVSPPVPSKSPSSQSKLPSPTTTTVASRTKATTSSSVMPPIPKPQPEEPSSSSSSSTAPQKTTTAGTFPGKNPPVPSSPQASTVLPSPPAPQPTDGNTGNACKAGDYACGPLNERNHGTIVVCQDGKFVLVGGCDQGQGKCQLIGAMPFCV</sequence>
<evidence type="ECO:0000313" key="3">
    <source>
        <dbReference type="EMBL" id="TPX68478.1"/>
    </source>
</evidence>
<name>A0A507EZB9_9FUNG</name>
<comment type="caution">
    <text evidence="3">The sequence shown here is derived from an EMBL/GenBank/DDBJ whole genome shotgun (WGS) entry which is preliminary data.</text>
</comment>
<dbReference type="STRING" id="246404.A0A507EZB9"/>
<proteinExistence type="predicted"/>
<dbReference type="EMBL" id="QEAP01000352">
    <property type="protein sequence ID" value="TPX68478.1"/>
    <property type="molecule type" value="Genomic_DNA"/>
</dbReference>
<feature type="compositionally biased region" description="Low complexity" evidence="1">
    <location>
        <begin position="256"/>
        <end position="273"/>
    </location>
</feature>
<evidence type="ECO:0000313" key="4">
    <source>
        <dbReference type="Proteomes" id="UP000320333"/>
    </source>
</evidence>
<evidence type="ECO:0000256" key="2">
    <source>
        <dbReference type="SAM" id="SignalP"/>
    </source>
</evidence>
<evidence type="ECO:0008006" key="5">
    <source>
        <dbReference type="Google" id="ProtNLM"/>
    </source>
</evidence>
<dbReference type="OrthoDB" id="5559126at2759"/>
<keyword evidence="4" id="KW-1185">Reference proteome</keyword>
<evidence type="ECO:0000256" key="1">
    <source>
        <dbReference type="SAM" id="MobiDB-lite"/>
    </source>
</evidence>
<reference evidence="3 4" key="1">
    <citation type="journal article" date="2019" name="Sci. Rep.">
        <title>Comparative genomics of chytrid fungi reveal insights into the obligate biotrophic and pathogenic lifestyle of Synchytrium endobioticum.</title>
        <authorList>
            <person name="van de Vossenberg B.T.L.H."/>
            <person name="Warris S."/>
            <person name="Nguyen H.D.T."/>
            <person name="van Gent-Pelzer M.P.E."/>
            <person name="Joly D.L."/>
            <person name="van de Geest H.C."/>
            <person name="Bonants P.J.M."/>
            <person name="Smith D.S."/>
            <person name="Levesque C.A."/>
            <person name="van der Lee T.A.J."/>
        </authorList>
    </citation>
    <scope>NUCLEOTIDE SEQUENCE [LARGE SCALE GENOMIC DNA]</scope>
    <source>
        <strain evidence="3 4">CBS 675.73</strain>
    </source>
</reference>
<organism evidence="3 4">
    <name type="scientific">Chytriomyces confervae</name>
    <dbReference type="NCBI Taxonomy" id="246404"/>
    <lineage>
        <taxon>Eukaryota</taxon>
        <taxon>Fungi</taxon>
        <taxon>Fungi incertae sedis</taxon>
        <taxon>Chytridiomycota</taxon>
        <taxon>Chytridiomycota incertae sedis</taxon>
        <taxon>Chytridiomycetes</taxon>
        <taxon>Chytridiales</taxon>
        <taxon>Chytriomycetaceae</taxon>
        <taxon>Chytriomyces</taxon>
    </lineage>
</organism>
<gene>
    <name evidence="3" type="ORF">CcCBS67573_g07154</name>
</gene>